<dbReference type="KEGG" id="pgri:PgNI_02049"/>
<reference evidence="2" key="1">
    <citation type="journal article" date="2019" name="Mol. Biol. Evol.">
        <title>Blast fungal genomes show frequent chromosomal changes, gene gains and losses, and effector gene turnover.</title>
        <authorList>
            <person name="Gomez Luciano L.B."/>
            <person name="Jason Tsai I."/>
            <person name="Chuma I."/>
            <person name="Tosa Y."/>
            <person name="Chen Y.H."/>
            <person name="Li J.Y."/>
            <person name="Li M.Y."/>
            <person name="Jade Lu M.Y."/>
            <person name="Nakayashiki H."/>
            <person name="Li W.H."/>
        </authorList>
    </citation>
    <scope>NUCLEOTIDE SEQUENCE</scope>
    <source>
        <strain evidence="2">NI907</strain>
    </source>
</reference>
<reference evidence="2" key="2">
    <citation type="submission" date="2019-10" db="EMBL/GenBank/DDBJ databases">
        <authorList>
            <consortium name="NCBI Genome Project"/>
        </authorList>
    </citation>
    <scope>NUCLEOTIDE SEQUENCE</scope>
    <source>
        <strain evidence="2">NI907</strain>
    </source>
</reference>
<dbReference type="RefSeq" id="XP_030986087.1">
    <property type="nucleotide sequence ID" value="XM_031122118.1"/>
</dbReference>
<dbReference type="GeneID" id="41957030"/>
<dbReference type="Proteomes" id="UP000515153">
    <property type="component" value="Unplaced"/>
</dbReference>
<gene>
    <name evidence="2" type="ORF">PgNI_02049</name>
</gene>
<reference evidence="2" key="3">
    <citation type="submission" date="2025-08" db="UniProtKB">
        <authorList>
            <consortium name="RefSeq"/>
        </authorList>
    </citation>
    <scope>IDENTIFICATION</scope>
    <source>
        <strain evidence="2">NI907</strain>
    </source>
</reference>
<name>A0A6P8BG22_PYRGI</name>
<keyword evidence="1" id="KW-1185">Reference proteome</keyword>
<organism evidence="1 2">
    <name type="scientific">Pyricularia grisea</name>
    <name type="common">Crabgrass-specific blast fungus</name>
    <name type="synonym">Magnaporthe grisea</name>
    <dbReference type="NCBI Taxonomy" id="148305"/>
    <lineage>
        <taxon>Eukaryota</taxon>
        <taxon>Fungi</taxon>
        <taxon>Dikarya</taxon>
        <taxon>Ascomycota</taxon>
        <taxon>Pezizomycotina</taxon>
        <taxon>Sordariomycetes</taxon>
        <taxon>Sordariomycetidae</taxon>
        <taxon>Magnaporthales</taxon>
        <taxon>Pyriculariaceae</taxon>
        <taxon>Pyricularia</taxon>
    </lineage>
</organism>
<sequence length="93" mass="10064">MIRMHAGRDPTETSNEPIEILAWRFKTCPPSGWSVWTWLGSLQSRIGMVSPPSLEIGTPGLGITGVFLSSQCPVSAEQSSPCAKPSFSESQSR</sequence>
<accession>A0A6P8BG22</accession>
<proteinExistence type="predicted"/>
<evidence type="ECO:0000313" key="2">
    <source>
        <dbReference type="RefSeq" id="XP_030986087.1"/>
    </source>
</evidence>
<protein>
    <submittedName>
        <fullName evidence="2">Uncharacterized protein</fullName>
    </submittedName>
</protein>
<dbReference type="AlphaFoldDB" id="A0A6P8BG22"/>
<evidence type="ECO:0000313" key="1">
    <source>
        <dbReference type="Proteomes" id="UP000515153"/>
    </source>
</evidence>